<dbReference type="AlphaFoldDB" id="A0A1Y1XXN3"/>
<feature type="transmembrane region" description="Helical" evidence="1">
    <location>
        <begin position="87"/>
        <end position="108"/>
    </location>
</feature>
<feature type="transmembrane region" description="Helical" evidence="1">
    <location>
        <begin position="461"/>
        <end position="479"/>
    </location>
</feature>
<dbReference type="EMBL" id="MCFE01000389">
    <property type="protein sequence ID" value="ORX90236.1"/>
    <property type="molecule type" value="Genomic_DNA"/>
</dbReference>
<keyword evidence="1" id="KW-0472">Membrane</keyword>
<dbReference type="GO" id="GO:0055085">
    <property type="term" value="P:transmembrane transport"/>
    <property type="evidence" value="ECO:0007669"/>
    <property type="project" value="InterPro"/>
</dbReference>
<feature type="transmembrane region" description="Helical" evidence="1">
    <location>
        <begin position="238"/>
        <end position="257"/>
    </location>
</feature>
<feature type="transmembrane region" description="Helical" evidence="1">
    <location>
        <begin position="315"/>
        <end position="337"/>
    </location>
</feature>
<comment type="caution">
    <text evidence="2">The sequence shown here is derived from an EMBL/GenBank/DDBJ whole genome shotgun (WGS) entry which is preliminary data.</text>
</comment>
<dbReference type="InParanoid" id="A0A1Y1XXN3"/>
<organism evidence="2 3">
    <name type="scientific">Basidiobolus meristosporus CBS 931.73</name>
    <dbReference type="NCBI Taxonomy" id="1314790"/>
    <lineage>
        <taxon>Eukaryota</taxon>
        <taxon>Fungi</taxon>
        <taxon>Fungi incertae sedis</taxon>
        <taxon>Zoopagomycota</taxon>
        <taxon>Entomophthoromycotina</taxon>
        <taxon>Basidiobolomycetes</taxon>
        <taxon>Basidiobolales</taxon>
        <taxon>Basidiobolaceae</taxon>
        <taxon>Basidiobolus</taxon>
    </lineage>
</organism>
<dbReference type="InterPro" id="IPR007251">
    <property type="entry name" value="Iron_permease_Fet4"/>
</dbReference>
<feature type="transmembrane region" description="Helical" evidence="1">
    <location>
        <begin position="201"/>
        <end position="226"/>
    </location>
</feature>
<keyword evidence="1" id="KW-0812">Transmembrane</keyword>
<dbReference type="FunCoup" id="A0A1Y1XXN3">
    <property type="interactions" value="5"/>
</dbReference>
<evidence type="ECO:0000313" key="3">
    <source>
        <dbReference type="Proteomes" id="UP000193498"/>
    </source>
</evidence>
<name>A0A1Y1XXN3_9FUNG</name>
<gene>
    <name evidence="2" type="ORF">K493DRAFT_288359</name>
</gene>
<keyword evidence="3" id="KW-1185">Reference proteome</keyword>
<protein>
    <submittedName>
        <fullName evidence="2">Low-affinity Fe(II) transport protein</fullName>
    </submittedName>
</protein>
<accession>A0A1Y1XXN3</accession>
<evidence type="ECO:0000256" key="1">
    <source>
        <dbReference type="SAM" id="Phobius"/>
    </source>
</evidence>
<sequence>MPVQNQIAGGAKVGLSERIIDGFCSPGRQYGVQSAAPTQYIAINKLEEVSITSTEIAPDGISYNPKTKISIGSRFFDTITRYAGSRVIFVLTLAVLGGWAIIGIVLGAPANWQIAIQDGGSIQCYISDTLLMRQQHNHCKRLLTIIAQLRSRSATFKRLLGYPHIVAKLEAALEKSHGHQSPEDDVGDGVKLPVVNWFDRCCNCVSIAVGSIYSLVFYWLGIFAWIGVGYPLQWSNMWQLYINTAIAVELSFTSMFLQNTRRRHMEYFEKCLASVLKADRDLEILLRQVTGDIELNPVIVVEPPKVSLGVRSIDYYADIIGSGVGAFISIAVFVVWLAVGNCMQWNSNWWLIIGTYTGLIGYIDGFVLRNVYFRQDKLMNAQFDLLIDSDLALFQKLGLEPPTGPPSSKQSLISRVSVFWGTVCAKPESVLGSVLVTIALLCIASGMHWNETGQLLCNTPTMIIEGFLFVVLIQAHNLANTKRRVQLHDILLRRLKLLQHVQSIADTKGFNEKK</sequence>
<keyword evidence="1" id="KW-1133">Transmembrane helix</keyword>
<dbReference type="Proteomes" id="UP000193498">
    <property type="component" value="Unassembled WGS sequence"/>
</dbReference>
<feature type="transmembrane region" description="Helical" evidence="1">
    <location>
        <begin position="430"/>
        <end position="449"/>
    </location>
</feature>
<dbReference type="OrthoDB" id="2224262at2759"/>
<reference evidence="2 3" key="1">
    <citation type="submission" date="2016-07" db="EMBL/GenBank/DDBJ databases">
        <title>Pervasive Adenine N6-methylation of Active Genes in Fungi.</title>
        <authorList>
            <consortium name="DOE Joint Genome Institute"/>
            <person name="Mondo S.J."/>
            <person name="Dannebaum R.O."/>
            <person name="Kuo R.C."/>
            <person name="Labutti K."/>
            <person name="Haridas S."/>
            <person name="Kuo A."/>
            <person name="Salamov A."/>
            <person name="Ahrendt S.R."/>
            <person name="Lipzen A."/>
            <person name="Sullivan W."/>
            <person name="Andreopoulos W.B."/>
            <person name="Clum A."/>
            <person name="Lindquist E."/>
            <person name="Daum C."/>
            <person name="Ramamoorthy G.K."/>
            <person name="Gryganskyi A."/>
            <person name="Culley D."/>
            <person name="Magnuson J.K."/>
            <person name="James T.Y."/>
            <person name="O'Malley M.A."/>
            <person name="Stajich J.E."/>
            <person name="Spatafora J.W."/>
            <person name="Visel A."/>
            <person name="Grigoriev I.V."/>
        </authorList>
    </citation>
    <scope>NUCLEOTIDE SEQUENCE [LARGE SCALE GENOMIC DNA]</scope>
    <source>
        <strain evidence="2 3">CBS 931.73</strain>
    </source>
</reference>
<feature type="transmembrane region" description="Helical" evidence="1">
    <location>
        <begin position="349"/>
        <end position="368"/>
    </location>
</feature>
<dbReference type="Pfam" id="PF04120">
    <property type="entry name" value="Iron_permease"/>
    <property type="match status" value="2"/>
</dbReference>
<evidence type="ECO:0000313" key="2">
    <source>
        <dbReference type="EMBL" id="ORX90236.1"/>
    </source>
</evidence>
<proteinExistence type="predicted"/>